<keyword evidence="2" id="KW-1133">Transmembrane helix</keyword>
<organism evidence="4">
    <name type="scientific">marine sediment metagenome</name>
    <dbReference type="NCBI Taxonomy" id="412755"/>
    <lineage>
        <taxon>unclassified sequences</taxon>
        <taxon>metagenomes</taxon>
        <taxon>ecological metagenomes</taxon>
    </lineage>
</organism>
<dbReference type="CDD" id="cd14667">
    <property type="entry name" value="3D_containing_proteins"/>
    <property type="match status" value="1"/>
</dbReference>
<keyword evidence="2" id="KW-0472">Membrane</keyword>
<dbReference type="PANTHER" id="PTHR39160">
    <property type="entry name" value="CELL WALL-BINDING PROTEIN YOCH"/>
    <property type="match status" value="1"/>
</dbReference>
<comment type="caution">
    <text evidence="4">The sequence shown here is derived from an EMBL/GenBank/DDBJ whole genome shotgun (WGS) entry which is preliminary data.</text>
</comment>
<dbReference type="GO" id="GO:0009254">
    <property type="term" value="P:peptidoglycan turnover"/>
    <property type="evidence" value="ECO:0007669"/>
    <property type="project" value="InterPro"/>
</dbReference>
<reference evidence="4" key="1">
    <citation type="journal article" date="2015" name="Nature">
        <title>Complex archaea that bridge the gap between prokaryotes and eukaryotes.</title>
        <authorList>
            <person name="Spang A."/>
            <person name="Saw J.H."/>
            <person name="Jorgensen S.L."/>
            <person name="Zaremba-Niedzwiedzka K."/>
            <person name="Martijn J."/>
            <person name="Lind A.E."/>
            <person name="van Eijk R."/>
            <person name="Schleper C."/>
            <person name="Guy L."/>
            <person name="Ettema T.J."/>
        </authorList>
    </citation>
    <scope>NUCLEOTIDE SEQUENCE</scope>
</reference>
<proteinExistence type="predicted"/>
<protein>
    <recommendedName>
        <fullName evidence="3">3D domain-containing protein</fullName>
    </recommendedName>
</protein>
<accession>A0A0F9TV85</accession>
<dbReference type="Gene3D" id="2.40.40.10">
    <property type="entry name" value="RlpA-like domain"/>
    <property type="match status" value="1"/>
</dbReference>
<dbReference type="PANTHER" id="PTHR39160:SF4">
    <property type="entry name" value="RESUSCITATION-PROMOTING FACTOR RPFB"/>
    <property type="match status" value="1"/>
</dbReference>
<evidence type="ECO:0000313" key="4">
    <source>
        <dbReference type="EMBL" id="KKN78862.1"/>
    </source>
</evidence>
<gene>
    <name evidence="4" type="ORF">LCGC14_0346340</name>
</gene>
<evidence type="ECO:0000256" key="1">
    <source>
        <dbReference type="ARBA" id="ARBA00022729"/>
    </source>
</evidence>
<dbReference type="AlphaFoldDB" id="A0A0F9TV85"/>
<evidence type="ECO:0000256" key="2">
    <source>
        <dbReference type="SAM" id="Phobius"/>
    </source>
</evidence>
<keyword evidence="1" id="KW-0732">Signal</keyword>
<dbReference type="GO" id="GO:0004553">
    <property type="term" value="F:hydrolase activity, hydrolyzing O-glycosyl compounds"/>
    <property type="evidence" value="ECO:0007669"/>
    <property type="project" value="InterPro"/>
</dbReference>
<keyword evidence="2" id="KW-0812">Transmembrane</keyword>
<dbReference type="InterPro" id="IPR036908">
    <property type="entry name" value="RlpA-like_sf"/>
</dbReference>
<dbReference type="EMBL" id="LAZR01000256">
    <property type="protein sequence ID" value="KKN78862.1"/>
    <property type="molecule type" value="Genomic_DNA"/>
</dbReference>
<dbReference type="InterPro" id="IPR051933">
    <property type="entry name" value="Resuscitation_pf_RpfB"/>
</dbReference>
<dbReference type="Pfam" id="PF06725">
    <property type="entry name" value="3D"/>
    <property type="match status" value="1"/>
</dbReference>
<feature type="domain" description="3D" evidence="3">
    <location>
        <begin position="87"/>
        <end position="137"/>
    </location>
</feature>
<dbReference type="GO" id="GO:0019867">
    <property type="term" value="C:outer membrane"/>
    <property type="evidence" value="ECO:0007669"/>
    <property type="project" value="InterPro"/>
</dbReference>
<feature type="transmembrane region" description="Helical" evidence="2">
    <location>
        <begin position="7"/>
        <end position="29"/>
    </location>
</feature>
<name>A0A0F9TV85_9ZZZZ</name>
<evidence type="ECO:0000259" key="3">
    <source>
        <dbReference type="Pfam" id="PF06725"/>
    </source>
</evidence>
<sequence length="142" mass="15768">MSKVDKIAMISGYILFAITILIVTVWAGGKATECRHTPTQAPDTPQEQTSQIWRVTAYCPCKLCCGRYSDYVTASGHMIAHGDKFIAAPKSIPFGTWIDIKGYGYAEVLDRGGAIKGRRLDVFFPTHQEALNWGVRMIEVKL</sequence>
<dbReference type="InterPro" id="IPR059180">
    <property type="entry name" value="3D_YorM"/>
</dbReference>
<dbReference type="InterPro" id="IPR010611">
    <property type="entry name" value="3D_dom"/>
</dbReference>